<keyword evidence="4" id="KW-1185">Reference proteome</keyword>
<dbReference type="GeneID" id="9379315"/>
<dbReference type="Gene3D" id="3.40.50.300">
    <property type="entry name" value="P-loop containing nucleotide triphosphate hydrolases"/>
    <property type="match status" value="1"/>
</dbReference>
<feature type="coiled-coil region" evidence="1">
    <location>
        <begin position="117"/>
        <end position="158"/>
    </location>
</feature>
<sequence length="378" mass="41814">MNQTKGLIINGRYGIREVISAYAIHFPLYFANAIVGEDVAEVGDGLESITAEVSAYPFTHNDIEMRVVDTPGFDEFMATQSISDLDILQKIAEFMKREYVTSNPRIRLKPQTQRHKLARLILRLEESQDLVKCLLEEKEQQAQEIVKYVQEVERLNDVIKEFQFPNVGHSNPPYPAMSSTSGDSYYANHDSPIIGPRAIAAPGMHASRSATLPLSPSPGMPVPELRMPTPTHYTASDEKVYSPDEPHGIPEFILVKQVYPSPQLIQGSLRYMVDSFATHEDENSTLKSCNRTLEEWALERSQSNLLSSAKRPSTAGDTGPGFDGNKRPRRNQAEVGVGPTGKGASTPTTPKKTRSGDGSTPAEEAVLFLLHGIIKVKH</sequence>
<evidence type="ECO:0000256" key="2">
    <source>
        <dbReference type="SAM" id="MobiDB-lite"/>
    </source>
</evidence>
<dbReference type="KEGG" id="cci:CC1G_15318"/>
<reference evidence="3 4" key="1">
    <citation type="journal article" date="2010" name="Proc. Natl. Acad. Sci. U.S.A.">
        <title>Insights into evolution of multicellular fungi from the assembled chromosomes of the mushroom Coprinopsis cinerea (Coprinus cinereus).</title>
        <authorList>
            <person name="Stajich J.E."/>
            <person name="Wilke S.K."/>
            <person name="Ahren D."/>
            <person name="Au C.H."/>
            <person name="Birren B.W."/>
            <person name="Borodovsky M."/>
            <person name="Burns C."/>
            <person name="Canback B."/>
            <person name="Casselton L.A."/>
            <person name="Cheng C.K."/>
            <person name="Deng J."/>
            <person name="Dietrich F.S."/>
            <person name="Fargo D.C."/>
            <person name="Farman M.L."/>
            <person name="Gathman A.C."/>
            <person name="Goldberg J."/>
            <person name="Guigo R."/>
            <person name="Hoegger P.J."/>
            <person name="Hooker J.B."/>
            <person name="Huggins A."/>
            <person name="James T.Y."/>
            <person name="Kamada T."/>
            <person name="Kilaru S."/>
            <person name="Kodira C."/>
            <person name="Kues U."/>
            <person name="Kupfer D."/>
            <person name="Kwan H.S."/>
            <person name="Lomsadze A."/>
            <person name="Li W."/>
            <person name="Lilly W.W."/>
            <person name="Ma L.J."/>
            <person name="Mackey A.J."/>
            <person name="Manning G."/>
            <person name="Martin F."/>
            <person name="Muraguchi H."/>
            <person name="Natvig D.O."/>
            <person name="Palmerini H."/>
            <person name="Ramesh M.A."/>
            <person name="Rehmeyer C.J."/>
            <person name="Roe B.A."/>
            <person name="Shenoy N."/>
            <person name="Stanke M."/>
            <person name="Ter-Hovhannisyan V."/>
            <person name="Tunlid A."/>
            <person name="Velagapudi R."/>
            <person name="Vision T.J."/>
            <person name="Zeng Q."/>
            <person name="Zolan M.E."/>
            <person name="Pukkila P.J."/>
        </authorList>
    </citation>
    <scope>NUCLEOTIDE SEQUENCE [LARGE SCALE GENOMIC DNA]</scope>
    <source>
        <strain evidence="4">Okayama-7 / 130 / ATCC MYA-4618 / FGSC 9003</strain>
    </source>
</reference>
<comment type="caution">
    <text evidence="3">The sequence shown here is derived from an EMBL/GenBank/DDBJ whole genome shotgun (WGS) entry which is preliminary data.</text>
</comment>
<dbReference type="EMBL" id="AACS02000010">
    <property type="protein sequence ID" value="EFI26917.1"/>
    <property type="molecule type" value="Genomic_DNA"/>
</dbReference>
<dbReference type="RefSeq" id="XP_002910411.1">
    <property type="nucleotide sequence ID" value="XM_002910365.1"/>
</dbReference>
<evidence type="ECO:0000313" key="4">
    <source>
        <dbReference type="Proteomes" id="UP000001861"/>
    </source>
</evidence>
<feature type="compositionally biased region" description="Polar residues" evidence="2">
    <location>
        <begin position="302"/>
        <end position="311"/>
    </location>
</feature>
<dbReference type="HOGENOM" id="CLU_731614_0_0_1"/>
<dbReference type="InterPro" id="IPR027417">
    <property type="entry name" value="P-loop_NTPase"/>
</dbReference>
<protein>
    <submittedName>
        <fullName evidence="3">Uncharacterized protein</fullName>
    </submittedName>
</protein>
<gene>
    <name evidence="3" type="ORF">CC1G_15318</name>
</gene>
<dbReference type="AlphaFoldDB" id="D6RPZ7"/>
<dbReference type="OrthoDB" id="2130433at2759"/>
<evidence type="ECO:0000256" key="1">
    <source>
        <dbReference type="SAM" id="Coils"/>
    </source>
</evidence>
<dbReference type="STRING" id="240176.D6RPZ7"/>
<organism evidence="3 4">
    <name type="scientific">Coprinopsis cinerea (strain Okayama-7 / 130 / ATCC MYA-4618 / FGSC 9003)</name>
    <name type="common">Inky cap fungus</name>
    <name type="synonym">Hormographiella aspergillata</name>
    <dbReference type="NCBI Taxonomy" id="240176"/>
    <lineage>
        <taxon>Eukaryota</taxon>
        <taxon>Fungi</taxon>
        <taxon>Dikarya</taxon>
        <taxon>Basidiomycota</taxon>
        <taxon>Agaricomycotina</taxon>
        <taxon>Agaricomycetes</taxon>
        <taxon>Agaricomycetidae</taxon>
        <taxon>Agaricales</taxon>
        <taxon>Agaricineae</taxon>
        <taxon>Psathyrellaceae</taxon>
        <taxon>Coprinopsis</taxon>
    </lineage>
</organism>
<name>D6RPZ7_COPC7</name>
<feature type="region of interest" description="Disordered" evidence="2">
    <location>
        <begin position="302"/>
        <end position="362"/>
    </location>
</feature>
<proteinExistence type="predicted"/>
<dbReference type="VEuPathDB" id="FungiDB:CC1G_15318"/>
<evidence type="ECO:0000313" key="3">
    <source>
        <dbReference type="EMBL" id="EFI26917.1"/>
    </source>
</evidence>
<dbReference type="Proteomes" id="UP000001861">
    <property type="component" value="Unassembled WGS sequence"/>
</dbReference>
<keyword evidence="1" id="KW-0175">Coiled coil</keyword>
<dbReference type="SUPFAM" id="SSF52540">
    <property type="entry name" value="P-loop containing nucleoside triphosphate hydrolases"/>
    <property type="match status" value="1"/>
</dbReference>
<accession>D6RPZ7</accession>
<dbReference type="InParanoid" id="D6RPZ7"/>